<comment type="caution">
    <text evidence="2">The sequence shown here is derived from an EMBL/GenBank/DDBJ whole genome shotgun (WGS) entry which is preliminary data.</text>
</comment>
<organism evidence="2 3">
    <name type="scientific">Ancylostoma ceylanicum</name>
    <dbReference type="NCBI Taxonomy" id="53326"/>
    <lineage>
        <taxon>Eukaryota</taxon>
        <taxon>Metazoa</taxon>
        <taxon>Ecdysozoa</taxon>
        <taxon>Nematoda</taxon>
        <taxon>Chromadorea</taxon>
        <taxon>Rhabditida</taxon>
        <taxon>Rhabditina</taxon>
        <taxon>Rhabditomorpha</taxon>
        <taxon>Strongyloidea</taxon>
        <taxon>Ancylostomatidae</taxon>
        <taxon>Ancylostomatinae</taxon>
        <taxon>Ancylostoma</taxon>
    </lineage>
</organism>
<proteinExistence type="predicted"/>
<evidence type="ECO:0000313" key="2">
    <source>
        <dbReference type="EMBL" id="EYC00016.1"/>
    </source>
</evidence>
<protein>
    <recommendedName>
        <fullName evidence="4">Apple domain-containing protein</fullName>
    </recommendedName>
</protein>
<evidence type="ECO:0000313" key="3">
    <source>
        <dbReference type="Proteomes" id="UP000024635"/>
    </source>
</evidence>
<accession>A0A016TBG2</accession>
<keyword evidence="3" id="KW-1185">Reference proteome</keyword>
<evidence type="ECO:0000256" key="1">
    <source>
        <dbReference type="SAM" id="SignalP"/>
    </source>
</evidence>
<sequence length="106" mass="12292">MHVSENKMRILEAAFFLAFVATAQEGCTFTRVKDEFTGREYQTHQTNNLLHCLRICYNEFPRCEAIMLTKDSCGLHSSKHSFPSIYTLDGYKFQRSANESCRKVEI</sequence>
<feature type="signal peptide" evidence="1">
    <location>
        <begin position="1"/>
        <end position="23"/>
    </location>
</feature>
<dbReference type="EMBL" id="JARK01001454">
    <property type="protein sequence ID" value="EYC00016.1"/>
    <property type="molecule type" value="Genomic_DNA"/>
</dbReference>
<feature type="chain" id="PRO_5001487817" description="Apple domain-containing protein" evidence="1">
    <location>
        <begin position="24"/>
        <end position="106"/>
    </location>
</feature>
<name>A0A016TBG2_9BILA</name>
<evidence type="ECO:0008006" key="4">
    <source>
        <dbReference type="Google" id="ProtNLM"/>
    </source>
</evidence>
<reference evidence="3" key="1">
    <citation type="journal article" date="2015" name="Nat. Genet.">
        <title>The genome and transcriptome of the zoonotic hookworm Ancylostoma ceylanicum identify infection-specific gene families.</title>
        <authorList>
            <person name="Schwarz E.M."/>
            <person name="Hu Y."/>
            <person name="Antoshechkin I."/>
            <person name="Miller M.M."/>
            <person name="Sternberg P.W."/>
            <person name="Aroian R.V."/>
        </authorList>
    </citation>
    <scope>NUCLEOTIDE SEQUENCE</scope>
    <source>
        <strain evidence="3">HY135</strain>
    </source>
</reference>
<keyword evidence="1" id="KW-0732">Signal</keyword>
<dbReference type="AlphaFoldDB" id="A0A016TBG2"/>
<gene>
    <name evidence="2" type="primary">Acey_s0118.g724</name>
    <name evidence="2" type="ORF">Y032_0118g724</name>
</gene>
<dbReference type="Proteomes" id="UP000024635">
    <property type="component" value="Unassembled WGS sequence"/>
</dbReference>